<evidence type="ECO:0008006" key="3">
    <source>
        <dbReference type="Google" id="ProtNLM"/>
    </source>
</evidence>
<proteinExistence type="predicted"/>
<name>A0ABX3CMF7_9BACI</name>
<sequence>MELYFFKRADKMSIEKAIGSAKASLAISGLFLTPAEEMLIKESLEGKITEEEFHQRVLGLLHNPDN</sequence>
<dbReference type="Proteomes" id="UP000180194">
    <property type="component" value="Unassembled WGS sequence"/>
</dbReference>
<accession>A0ABX3CMF7</accession>
<dbReference type="EMBL" id="MBRJ01000040">
    <property type="protein sequence ID" value="OHX44668.1"/>
    <property type="molecule type" value="Genomic_DNA"/>
</dbReference>
<evidence type="ECO:0000313" key="1">
    <source>
        <dbReference type="EMBL" id="OHX44668.1"/>
    </source>
</evidence>
<comment type="caution">
    <text evidence="1">The sequence shown here is derived from an EMBL/GenBank/DDBJ whole genome shotgun (WGS) entry which is preliminary data.</text>
</comment>
<reference evidence="1 2" key="1">
    <citation type="submission" date="2016-07" db="EMBL/GenBank/DDBJ databases">
        <title>Bacillus oceanisediminis whole genome.</title>
        <authorList>
            <person name="Pal Y."/>
            <person name="Verma A."/>
            <person name="Mual P."/>
            <person name="Srinivasan K."/>
        </authorList>
    </citation>
    <scope>NUCLEOTIDE SEQUENCE [LARGE SCALE GENOMIC DNA]</scope>
    <source>
        <strain evidence="1 2">Bhandara28</strain>
    </source>
</reference>
<organism evidence="1 2">
    <name type="scientific">Cytobacillus oceanisediminis</name>
    <dbReference type="NCBI Taxonomy" id="665099"/>
    <lineage>
        <taxon>Bacteria</taxon>
        <taxon>Bacillati</taxon>
        <taxon>Bacillota</taxon>
        <taxon>Bacilli</taxon>
        <taxon>Bacillales</taxon>
        <taxon>Bacillaceae</taxon>
        <taxon>Cytobacillus</taxon>
    </lineage>
</organism>
<evidence type="ECO:0000313" key="2">
    <source>
        <dbReference type="Proteomes" id="UP000180194"/>
    </source>
</evidence>
<protein>
    <recommendedName>
        <fullName evidence="3">Antitoxin VbhA domain-containing protein</fullName>
    </recommendedName>
</protein>
<gene>
    <name evidence="1" type="ORF">BBV17_24455</name>
</gene>
<keyword evidence="2" id="KW-1185">Reference proteome</keyword>